<evidence type="ECO:0000313" key="2">
    <source>
        <dbReference type="Proteomes" id="UP000596742"/>
    </source>
</evidence>
<dbReference type="SUPFAM" id="SSF56436">
    <property type="entry name" value="C-type lectin-like"/>
    <property type="match status" value="1"/>
</dbReference>
<organism evidence="1 2">
    <name type="scientific">Mytilus galloprovincialis</name>
    <name type="common">Mediterranean mussel</name>
    <dbReference type="NCBI Taxonomy" id="29158"/>
    <lineage>
        <taxon>Eukaryota</taxon>
        <taxon>Metazoa</taxon>
        <taxon>Spiralia</taxon>
        <taxon>Lophotrochozoa</taxon>
        <taxon>Mollusca</taxon>
        <taxon>Bivalvia</taxon>
        <taxon>Autobranchia</taxon>
        <taxon>Pteriomorphia</taxon>
        <taxon>Mytilida</taxon>
        <taxon>Mytiloidea</taxon>
        <taxon>Mytilidae</taxon>
        <taxon>Mytilinae</taxon>
        <taxon>Mytilus</taxon>
    </lineage>
</organism>
<accession>A0A8B6GCI1</accession>
<dbReference type="AlphaFoldDB" id="A0A8B6GCI1"/>
<dbReference type="Proteomes" id="UP000596742">
    <property type="component" value="Unassembled WGS sequence"/>
</dbReference>
<evidence type="ECO:0000313" key="1">
    <source>
        <dbReference type="EMBL" id="VDI62079.1"/>
    </source>
</evidence>
<gene>
    <name evidence="1" type="ORF">MGAL_10B087803</name>
</gene>
<name>A0A8B6GCI1_MYTGA</name>
<comment type="caution">
    <text evidence="1">The sequence shown here is derived from an EMBL/GenBank/DDBJ whole genome shotgun (WGS) entry which is preliminary data.</text>
</comment>
<proteinExistence type="predicted"/>
<dbReference type="EMBL" id="UYJE01008208">
    <property type="protein sequence ID" value="VDI62079.1"/>
    <property type="molecule type" value="Genomic_DNA"/>
</dbReference>
<protein>
    <recommendedName>
        <fullName evidence="3">C-type lectin domain-containing protein</fullName>
    </recommendedName>
</protein>
<dbReference type="OrthoDB" id="6166542at2759"/>
<evidence type="ECO:0008006" key="3">
    <source>
        <dbReference type="Google" id="ProtNLM"/>
    </source>
</evidence>
<dbReference type="InterPro" id="IPR016187">
    <property type="entry name" value="CTDL_fold"/>
</dbReference>
<reference evidence="1" key="1">
    <citation type="submission" date="2018-11" db="EMBL/GenBank/DDBJ databases">
        <authorList>
            <person name="Alioto T."/>
            <person name="Alioto T."/>
        </authorList>
    </citation>
    <scope>NUCLEOTIDE SEQUENCE</scope>
</reference>
<sequence>MTLYEANLTWPNANTFCEKIDGSLLQEMSGNTGLELGDFFHSGNWSNTRVSSFWTNHTLLDHVTTVEQWPIDKTSNTTKLEDIYCAYVILKGHVDKNIVGWMSDFCQNSSRSFLCEKESDEFYFEPYENYKPVGLNVLFEARQLSVTDCMVKCNATTEVGIPCEMFVWNSLNSTCYFMNYEEIVLNISHGYYHEQRITNYKFVEGLTTYKRYSNTPILGDYYQTGDTTTTISNNADINDQNFSGKNKKVLSRNTEDVKSRFEMT</sequence>
<keyword evidence="2" id="KW-1185">Reference proteome</keyword>